<comment type="caution">
    <text evidence="2">The sequence shown here is derived from an EMBL/GenBank/DDBJ whole genome shotgun (WGS) entry which is preliminary data.</text>
</comment>
<protein>
    <submittedName>
        <fullName evidence="2">Nitrate reductase delta subunit</fullName>
    </submittedName>
</protein>
<name>A0A840RJA3_9NEIS</name>
<evidence type="ECO:0000313" key="2">
    <source>
        <dbReference type="EMBL" id="MBB5192598.1"/>
    </source>
</evidence>
<dbReference type="AlphaFoldDB" id="A0A840RJA3"/>
<evidence type="ECO:0000313" key="3">
    <source>
        <dbReference type="Proteomes" id="UP000543030"/>
    </source>
</evidence>
<dbReference type="InterPro" id="IPR020945">
    <property type="entry name" value="DMSO/NO3_reduct_chaperone"/>
</dbReference>
<dbReference type="NCBIfam" id="TIGR00684">
    <property type="entry name" value="narJ"/>
    <property type="match status" value="1"/>
</dbReference>
<dbReference type="GO" id="GO:0051082">
    <property type="term" value="F:unfolded protein binding"/>
    <property type="evidence" value="ECO:0007669"/>
    <property type="project" value="InterPro"/>
</dbReference>
<dbReference type="Gene3D" id="1.10.3480.10">
    <property type="entry name" value="TorD-like"/>
    <property type="match status" value="1"/>
</dbReference>
<gene>
    <name evidence="2" type="ORF">HNQ50_003342</name>
</gene>
<evidence type="ECO:0000256" key="1">
    <source>
        <dbReference type="ARBA" id="ARBA00023063"/>
    </source>
</evidence>
<dbReference type="Pfam" id="PF02613">
    <property type="entry name" value="Nitrate_red_del"/>
    <property type="match status" value="1"/>
</dbReference>
<keyword evidence="3" id="KW-1185">Reference proteome</keyword>
<dbReference type="GO" id="GO:0042128">
    <property type="term" value="P:nitrate assimilation"/>
    <property type="evidence" value="ECO:0007669"/>
    <property type="project" value="UniProtKB-KW"/>
</dbReference>
<organism evidence="2 3">
    <name type="scientific">Silvimonas terrae</name>
    <dbReference type="NCBI Taxonomy" id="300266"/>
    <lineage>
        <taxon>Bacteria</taxon>
        <taxon>Pseudomonadati</taxon>
        <taxon>Pseudomonadota</taxon>
        <taxon>Betaproteobacteria</taxon>
        <taxon>Neisseriales</taxon>
        <taxon>Chitinibacteraceae</taxon>
        <taxon>Silvimonas</taxon>
    </lineage>
</organism>
<dbReference type="PANTHER" id="PTHR43680:SF2">
    <property type="entry name" value="NITRATE REDUCTASE MOLYBDENUM COFACTOR ASSEMBLY CHAPERONE NARJ"/>
    <property type="match status" value="1"/>
</dbReference>
<accession>A0A840RJA3</accession>
<reference evidence="2 3" key="1">
    <citation type="submission" date="2020-08" db="EMBL/GenBank/DDBJ databases">
        <title>Genomic Encyclopedia of Type Strains, Phase IV (KMG-IV): sequencing the most valuable type-strain genomes for metagenomic binning, comparative biology and taxonomic classification.</title>
        <authorList>
            <person name="Goeker M."/>
        </authorList>
    </citation>
    <scope>NUCLEOTIDE SEQUENCE [LARGE SCALE GENOMIC DNA]</scope>
    <source>
        <strain evidence="2 3">DSM 18233</strain>
    </source>
</reference>
<keyword evidence="1" id="KW-0534">Nitrate assimilation</keyword>
<dbReference type="InterPro" id="IPR003765">
    <property type="entry name" value="NO3_reductase_chaperone_NarJ"/>
</dbReference>
<dbReference type="GO" id="GO:0051131">
    <property type="term" value="P:chaperone-mediated protein complex assembly"/>
    <property type="evidence" value="ECO:0007669"/>
    <property type="project" value="InterPro"/>
</dbReference>
<dbReference type="Proteomes" id="UP000543030">
    <property type="component" value="Unassembled WGS sequence"/>
</dbReference>
<dbReference type="PANTHER" id="PTHR43680">
    <property type="entry name" value="NITRATE REDUCTASE MOLYBDENUM COFACTOR ASSEMBLY CHAPERONE"/>
    <property type="match status" value="1"/>
</dbReference>
<dbReference type="RefSeq" id="WP_246428758.1">
    <property type="nucleotide sequence ID" value="NZ_JACHHN010000007.1"/>
</dbReference>
<sequence>MTTEPGSHALPLRALAALLTYPTPEMVAALAEIHAVLMESRLLNQPLKERLTPLCTRLATTEQLELEETWVGQFDRGRRTSLHLFEHLHGESRDRGSAMVDLLQTYETAGLYLKDGELPDYLPALLEFCSCVDAKTAHTFIADCAHLLRPLGDTLVAKGSDYAAVLEAILQLGRQAGLDWTNAAPPPEPEDIDKEWQEEPAFGHTRCGNEPVTQTIQFMSQPALRRSGASS</sequence>
<proteinExistence type="predicted"/>
<dbReference type="EMBL" id="JACHHN010000007">
    <property type="protein sequence ID" value="MBB5192598.1"/>
    <property type="molecule type" value="Genomic_DNA"/>
</dbReference>
<dbReference type="InterPro" id="IPR036411">
    <property type="entry name" value="TorD-like_sf"/>
</dbReference>
<dbReference type="GO" id="GO:0016530">
    <property type="term" value="F:metallochaperone activity"/>
    <property type="evidence" value="ECO:0007669"/>
    <property type="project" value="TreeGrafter"/>
</dbReference>
<dbReference type="SUPFAM" id="SSF89155">
    <property type="entry name" value="TorD-like"/>
    <property type="match status" value="1"/>
</dbReference>